<dbReference type="CDD" id="cd06257">
    <property type="entry name" value="DnaJ"/>
    <property type="match status" value="1"/>
</dbReference>
<feature type="non-terminal residue" evidence="3">
    <location>
        <position position="1"/>
    </location>
</feature>
<dbReference type="PANTHER" id="PTHR43908:SF3">
    <property type="entry name" value="AT29763P-RELATED"/>
    <property type="match status" value="1"/>
</dbReference>
<feature type="domain" description="J" evidence="2">
    <location>
        <begin position="85"/>
        <end position="152"/>
    </location>
</feature>
<dbReference type="Proteomes" id="UP001140091">
    <property type="component" value="Unassembled WGS sequence"/>
</dbReference>
<dbReference type="EMBL" id="JANBPK010000712">
    <property type="protein sequence ID" value="KAJ2934677.1"/>
    <property type="molecule type" value="Genomic_DNA"/>
</dbReference>
<dbReference type="AlphaFoldDB" id="A0A9W8JHP4"/>
<evidence type="ECO:0000313" key="3">
    <source>
        <dbReference type="EMBL" id="KAJ2934677.1"/>
    </source>
</evidence>
<dbReference type="GO" id="GO:0005789">
    <property type="term" value="C:endoplasmic reticulum membrane"/>
    <property type="evidence" value="ECO:0007669"/>
    <property type="project" value="TreeGrafter"/>
</dbReference>
<dbReference type="InterPro" id="IPR001623">
    <property type="entry name" value="DnaJ_domain"/>
</dbReference>
<dbReference type="GO" id="GO:0030544">
    <property type="term" value="F:Hsp70 protein binding"/>
    <property type="evidence" value="ECO:0007669"/>
    <property type="project" value="TreeGrafter"/>
</dbReference>
<keyword evidence="4" id="KW-1185">Reference proteome</keyword>
<dbReference type="Pfam" id="PF00226">
    <property type="entry name" value="DnaJ"/>
    <property type="match status" value="1"/>
</dbReference>
<dbReference type="PROSITE" id="PS50076">
    <property type="entry name" value="DNAJ_2"/>
    <property type="match status" value="1"/>
</dbReference>
<gene>
    <name evidence="3" type="ORF">H1R20_g2424</name>
</gene>
<comment type="caution">
    <text evidence="3">The sequence shown here is derived from an EMBL/GenBank/DDBJ whole genome shotgun (WGS) entry which is preliminary data.</text>
</comment>
<dbReference type="SUPFAM" id="SSF46565">
    <property type="entry name" value="Chaperone J-domain"/>
    <property type="match status" value="1"/>
</dbReference>
<name>A0A9W8JHP4_9AGAR</name>
<accession>A0A9W8JHP4</accession>
<feature type="compositionally biased region" description="Low complexity" evidence="1">
    <location>
        <begin position="45"/>
        <end position="58"/>
    </location>
</feature>
<feature type="region of interest" description="Disordered" evidence="1">
    <location>
        <begin position="45"/>
        <end position="72"/>
    </location>
</feature>
<dbReference type="SMART" id="SM00271">
    <property type="entry name" value="DnaJ"/>
    <property type="match status" value="1"/>
</dbReference>
<reference evidence="3" key="1">
    <citation type="submission" date="2022-06" db="EMBL/GenBank/DDBJ databases">
        <title>Genome Sequence of Candolleomyces eurysporus.</title>
        <authorList>
            <person name="Buettner E."/>
        </authorList>
    </citation>
    <scope>NUCLEOTIDE SEQUENCE</scope>
    <source>
        <strain evidence="3">VTCC 930004</strain>
    </source>
</reference>
<dbReference type="InterPro" id="IPR036869">
    <property type="entry name" value="J_dom_sf"/>
</dbReference>
<evidence type="ECO:0000259" key="2">
    <source>
        <dbReference type="PROSITE" id="PS50076"/>
    </source>
</evidence>
<dbReference type="GO" id="GO:0071218">
    <property type="term" value="P:cellular response to misfolded protein"/>
    <property type="evidence" value="ECO:0007669"/>
    <property type="project" value="TreeGrafter"/>
</dbReference>
<dbReference type="InterPro" id="IPR051100">
    <property type="entry name" value="DnaJ_subfamily_B/C"/>
</dbReference>
<feature type="compositionally biased region" description="Polar residues" evidence="1">
    <location>
        <begin position="63"/>
        <end position="72"/>
    </location>
</feature>
<dbReference type="Gene3D" id="1.10.287.110">
    <property type="entry name" value="DnaJ domain"/>
    <property type="match status" value="1"/>
</dbReference>
<protein>
    <recommendedName>
        <fullName evidence="2">J domain-containing protein</fullName>
    </recommendedName>
</protein>
<proteinExistence type="predicted"/>
<dbReference type="PANTHER" id="PTHR43908">
    <property type="entry name" value="AT29763P-RELATED"/>
    <property type="match status" value="1"/>
</dbReference>
<evidence type="ECO:0000256" key="1">
    <source>
        <dbReference type="SAM" id="MobiDB-lite"/>
    </source>
</evidence>
<sequence>MLEFCESELDDFDGDLGIGCVHVDKPHEVGFGALVTNCLFLAPSSPSSTSSHSTIPVSKGKNKASTSSSSQNDDGLIQEILRDNDLYSILGVPTTGVLDKMTLRRAYLARSRGCHPDKFPSNPHATQAFQKVSVAYNVLSTPHLRKRYDDHRASRGSGLGSSPSGDNPNAEFDVFASGRPSGFAEDTLRSVILGVFNDFLDNGDLEVIRNMLKALNEMNPGVRIGDEGIKSVLSTLHAIRERALSEFRSPHMPYLRLHSA</sequence>
<evidence type="ECO:0000313" key="4">
    <source>
        <dbReference type="Proteomes" id="UP001140091"/>
    </source>
</evidence>
<feature type="region of interest" description="Disordered" evidence="1">
    <location>
        <begin position="147"/>
        <end position="171"/>
    </location>
</feature>
<organism evidence="3 4">
    <name type="scientific">Candolleomyces eurysporus</name>
    <dbReference type="NCBI Taxonomy" id="2828524"/>
    <lineage>
        <taxon>Eukaryota</taxon>
        <taxon>Fungi</taxon>
        <taxon>Dikarya</taxon>
        <taxon>Basidiomycota</taxon>
        <taxon>Agaricomycotina</taxon>
        <taxon>Agaricomycetes</taxon>
        <taxon>Agaricomycetidae</taxon>
        <taxon>Agaricales</taxon>
        <taxon>Agaricineae</taxon>
        <taxon>Psathyrellaceae</taxon>
        <taxon>Candolleomyces</taxon>
    </lineage>
</organism>
<dbReference type="OrthoDB" id="259708at2759"/>